<name>A0A392SDP5_9FABA</name>
<feature type="non-terminal residue" evidence="1">
    <location>
        <position position="23"/>
    </location>
</feature>
<comment type="caution">
    <text evidence="1">The sequence shown here is derived from an EMBL/GenBank/DDBJ whole genome shotgun (WGS) entry which is preliminary data.</text>
</comment>
<reference evidence="1 2" key="1">
    <citation type="journal article" date="2018" name="Front. Plant Sci.">
        <title>Red Clover (Trifolium pratense) and Zigzag Clover (T. medium) - A Picture of Genomic Similarities and Differences.</title>
        <authorList>
            <person name="Dluhosova J."/>
            <person name="Istvanek J."/>
            <person name="Nedelnik J."/>
            <person name="Repkova J."/>
        </authorList>
    </citation>
    <scope>NUCLEOTIDE SEQUENCE [LARGE SCALE GENOMIC DNA]</scope>
    <source>
        <strain evidence="2">cv. 10/8</strain>
        <tissue evidence="1">Leaf</tissue>
    </source>
</reference>
<protein>
    <submittedName>
        <fullName evidence="1">Uncharacterized protein</fullName>
    </submittedName>
</protein>
<evidence type="ECO:0000313" key="1">
    <source>
        <dbReference type="EMBL" id="MCI46324.1"/>
    </source>
</evidence>
<keyword evidence="2" id="KW-1185">Reference proteome</keyword>
<evidence type="ECO:0000313" key="2">
    <source>
        <dbReference type="Proteomes" id="UP000265520"/>
    </source>
</evidence>
<dbReference type="AlphaFoldDB" id="A0A392SDP5"/>
<organism evidence="1 2">
    <name type="scientific">Trifolium medium</name>
    <dbReference type="NCBI Taxonomy" id="97028"/>
    <lineage>
        <taxon>Eukaryota</taxon>
        <taxon>Viridiplantae</taxon>
        <taxon>Streptophyta</taxon>
        <taxon>Embryophyta</taxon>
        <taxon>Tracheophyta</taxon>
        <taxon>Spermatophyta</taxon>
        <taxon>Magnoliopsida</taxon>
        <taxon>eudicotyledons</taxon>
        <taxon>Gunneridae</taxon>
        <taxon>Pentapetalae</taxon>
        <taxon>rosids</taxon>
        <taxon>fabids</taxon>
        <taxon>Fabales</taxon>
        <taxon>Fabaceae</taxon>
        <taxon>Papilionoideae</taxon>
        <taxon>50 kb inversion clade</taxon>
        <taxon>NPAAA clade</taxon>
        <taxon>Hologalegina</taxon>
        <taxon>IRL clade</taxon>
        <taxon>Trifolieae</taxon>
        <taxon>Trifolium</taxon>
    </lineage>
</organism>
<dbReference type="EMBL" id="LXQA010355904">
    <property type="protein sequence ID" value="MCI46324.1"/>
    <property type="molecule type" value="Genomic_DNA"/>
</dbReference>
<proteinExistence type="predicted"/>
<accession>A0A392SDP5</accession>
<dbReference type="Proteomes" id="UP000265520">
    <property type="component" value="Unassembled WGS sequence"/>
</dbReference>
<sequence length="23" mass="2534">MLNSHELAGGKGLRLEVCFCQDL</sequence>